<dbReference type="EMBL" id="DVNC01000059">
    <property type="protein sequence ID" value="HIU54107.1"/>
    <property type="molecule type" value="Genomic_DNA"/>
</dbReference>
<dbReference type="AlphaFoldDB" id="A0A9D1M5U5"/>
<reference evidence="1" key="1">
    <citation type="submission" date="2020-10" db="EMBL/GenBank/DDBJ databases">
        <authorList>
            <person name="Gilroy R."/>
        </authorList>
    </citation>
    <scope>NUCLEOTIDE SEQUENCE</scope>
    <source>
        <strain evidence="1">ChiW3-316</strain>
    </source>
</reference>
<sequence length="141" mass="16369">MNLYERAMFVARTFKVKTGRDRAFLATEKYMSEKRSDWAAFQSANRAKVRFEETPCAKELKSLELDKSKELTPEQVAEIRRTAKRRFLQAVTGNLVVLAAEDEGESEFVRYELPLILQAAGIRRINDRAKEEFAARYNRQS</sequence>
<evidence type="ECO:0000313" key="1">
    <source>
        <dbReference type="EMBL" id="HIU54107.1"/>
    </source>
</evidence>
<comment type="caution">
    <text evidence="1">The sequence shown here is derived from an EMBL/GenBank/DDBJ whole genome shotgun (WGS) entry which is preliminary data.</text>
</comment>
<name>A0A9D1M5U5_9PROT</name>
<proteinExistence type="predicted"/>
<accession>A0A9D1M5U5</accession>
<protein>
    <submittedName>
        <fullName evidence="1">Uncharacterized protein</fullName>
    </submittedName>
</protein>
<evidence type="ECO:0000313" key="2">
    <source>
        <dbReference type="Proteomes" id="UP000824107"/>
    </source>
</evidence>
<dbReference type="Proteomes" id="UP000824107">
    <property type="component" value="Unassembled WGS sequence"/>
</dbReference>
<organism evidence="1 2">
    <name type="scientific">Candidatus Scatocola faecipullorum</name>
    <dbReference type="NCBI Taxonomy" id="2840917"/>
    <lineage>
        <taxon>Bacteria</taxon>
        <taxon>Pseudomonadati</taxon>
        <taxon>Pseudomonadota</taxon>
        <taxon>Alphaproteobacteria</taxon>
        <taxon>Rhodospirillales</taxon>
        <taxon>Rhodospirillaceae</taxon>
        <taxon>Rhodospirillaceae incertae sedis</taxon>
        <taxon>Candidatus Scatocola</taxon>
    </lineage>
</organism>
<gene>
    <name evidence="1" type="ORF">IAD20_08530</name>
</gene>
<reference evidence="1" key="2">
    <citation type="journal article" date="2021" name="PeerJ">
        <title>Extensive microbial diversity within the chicken gut microbiome revealed by metagenomics and culture.</title>
        <authorList>
            <person name="Gilroy R."/>
            <person name="Ravi A."/>
            <person name="Getino M."/>
            <person name="Pursley I."/>
            <person name="Horton D.L."/>
            <person name="Alikhan N.F."/>
            <person name="Baker D."/>
            <person name="Gharbi K."/>
            <person name="Hall N."/>
            <person name="Watson M."/>
            <person name="Adriaenssens E.M."/>
            <person name="Foster-Nyarko E."/>
            <person name="Jarju S."/>
            <person name="Secka A."/>
            <person name="Antonio M."/>
            <person name="Oren A."/>
            <person name="Chaudhuri R.R."/>
            <person name="La Ragione R."/>
            <person name="Hildebrand F."/>
            <person name="Pallen M.J."/>
        </authorList>
    </citation>
    <scope>NUCLEOTIDE SEQUENCE</scope>
    <source>
        <strain evidence="1">ChiW3-316</strain>
    </source>
</reference>